<evidence type="ECO:0000259" key="3">
    <source>
        <dbReference type="PROSITE" id="PS50076"/>
    </source>
</evidence>
<evidence type="ECO:0000313" key="5">
    <source>
        <dbReference type="Proteomes" id="UP000701801"/>
    </source>
</evidence>
<dbReference type="AlphaFoldDB" id="A0A9N9QBU4"/>
<feature type="domain" description="J" evidence="3">
    <location>
        <begin position="65"/>
        <end position="145"/>
    </location>
</feature>
<dbReference type="Proteomes" id="UP000701801">
    <property type="component" value="Unassembled WGS sequence"/>
</dbReference>
<protein>
    <recommendedName>
        <fullName evidence="3">J domain-containing protein</fullName>
    </recommendedName>
</protein>
<feature type="region of interest" description="Disordered" evidence="1">
    <location>
        <begin position="275"/>
        <end position="319"/>
    </location>
</feature>
<accession>A0A9N9QBU4</accession>
<dbReference type="PANTHER" id="PTHR24074">
    <property type="entry name" value="CO-CHAPERONE PROTEIN DJLA"/>
    <property type="match status" value="1"/>
</dbReference>
<dbReference type="InterPro" id="IPR036869">
    <property type="entry name" value="J_dom_sf"/>
</dbReference>
<comment type="caution">
    <text evidence="4">The sequence shown here is derived from an EMBL/GenBank/DDBJ whole genome shotgun (WGS) entry which is preliminary data.</text>
</comment>
<dbReference type="PROSITE" id="PS00636">
    <property type="entry name" value="DNAJ_1"/>
    <property type="match status" value="1"/>
</dbReference>
<keyword evidence="2" id="KW-1133">Transmembrane helix</keyword>
<keyword evidence="5" id="KW-1185">Reference proteome</keyword>
<name>A0A9N9QBU4_9HELO</name>
<dbReference type="PROSITE" id="PS50076">
    <property type="entry name" value="DNAJ_2"/>
    <property type="match status" value="1"/>
</dbReference>
<dbReference type="EMBL" id="CAJVRM010000629">
    <property type="protein sequence ID" value="CAG8982454.1"/>
    <property type="molecule type" value="Genomic_DNA"/>
</dbReference>
<dbReference type="InterPro" id="IPR001623">
    <property type="entry name" value="DnaJ_domain"/>
</dbReference>
<dbReference type="CDD" id="cd06257">
    <property type="entry name" value="DnaJ"/>
    <property type="match status" value="1"/>
</dbReference>
<keyword evidence="2" id="KW-0812">Transmembrane</keyword>
<reference evidence="4" key="1">
    <citation type="submission" date="2021-07" db="EMBL/GenBank/DDBJ databases">
        <authorList>
            <person name="Durling M."/>
        </authorList>
    </citation>
    <scope>NUCLEOTIDE SEQUENCE</scope>
</reference>
<dbReference type="SUPFAM" id="SSF46565">
    <property type="entry name" value="Chaperone J-domain"/>
    <property type="match status" value="1"/>
</dbReference>
<evidence type="ECO:0000256" key="1">
    <source>
        <dbReference type="SAM" id="MobiDB-lite"/>
    </source>
</evidence>
<dbReference type="InterPro" id="IPR018253">
    <property type="entry name" value="DnaJ_domain_CS"/>
</dbReference>
<feature type="compositionally biased region" description="Basic and acidic residues" evidence="1">
    <location>
        <begin position="309"/>
        <end position="319"/>
    </location>
</feature>
<evidence type="ECO:0000313" key="4">
    <source>
        <dbReference type="EMBL" id="CAG8982454.1"/>
    </source>
</evidence>
<gene>
    <name evidence="4" type="ORF">HYALB_00009948</name>
</gene>
<dbReference type="Gene3D" id="1.10.287.110">
    <property type="entry name" value="DnaJ domain"/>
    <property type="match status" value="1"/>
</dbReference>
<organism evidence="4 5">
    <name type="scientific">Hymenoscyphus albidus</name>
    <dbReference type="NCBI Taxonomy" id="595503"/>
    <lineage>
        <taxon>Eukaryota</taxon>
        <taxon>Fungi</taxon>
        <taxon>Dikarya</taxon>
        <taxon>Ascomycota</taxon>
        <taxon>Pezizomycotina</taxon>
        <taxon>Leotiomycetes</taxon>
        <taxon>Helotiales</taxon>
        <taxon>Helotiaceae</taxon>
        <taxon>Hymenoscyphus</taxon>
    </lineage>
</organism>
<dbReference type="InterPro" id="IPR050817">
    <property type="entry name" value="DjlA_DnaK_co-chaperone"/>
</dbReference>
<proteinExistence type="predicted"/>
<dbReference type="OrthoDB" id="17458at2759"/>
<evidence type="ECO:0000256" key="2">
    <source>
        <dbReference type="SAM" id="Phobius"/>
    </source>
</evidence>
<sequence>MFKQSYLLPYNCLQSLQASIKASTTSPSSHRSSVYKPLHRPPCRTYAMVSDGYSSHNHGNLRWPEVTSANAVPTPYQIFNQKKGSPYSKQRFYELVKIYHPDRHDHGTSRNELPYATKLERYRLVVAANDLLSDPVKRGAYDRYGAGWNGMPGVDRSTASSWGDARGRGWGSDPNGPSNNATWEDWERWYARNAEGPQEPRFVSNGTFVVLIVAFMIIGGIGQAHRAENFSINFLEQRDGLHNTISKDLMRRRRETASVGNREERITNFLKQRDPLGQGLLDPRDEGYRKMLPAPGVASKDIKSTPTESHGKNIGIKDG</sequence>
<feature type="transmembrane region" description="Helical" evidence="2">
    <location>
        <begin position="202"/>
        <end position="222"/>
    </location>
</feature>
<keyword evidence="2" id="KW-0472">Membrane</keyword>